<organism evidence="1 2">
    <name type="scientific">Tulasnella calospora MUT 4182</name>
    <dbReference type="NCBI Taxonomy" id="1051891"/>
    <lineage>
        <taxon>Eukaryota</taxon>
        <taxon>Fungi</taxon>
        <taxon>Dikarya</taxon>
        <taxon>Basidiomycota</taxon>
        <taxon>Agaricomycotina</taxon>
        <taxon>Agaricomycetes</taxon>
        <taxon>Cantharellales</taxon>
        <taxon>Tulasnellaceae</taxon>
        <taxon>Tulasnella</taxon>
    </lineage>
</organism>
<evidence type="ECO:0000313" key="2">
    <source>
        <dbReference type="Proteomes" id="UP000054248"/>
    </source>
</evidence>
<dbReference type="HOGENOM" id="CLU_038506_0_0_1"/>
<protein>
    <submittedName>
        <fullName evidence="1">Uncharacterized protein</fullName>
    </submittedName>
</protein>
<dbReference type="SUPFAM" id="SSF52047">
    <property type="entry name" value="RNI-like"/>
    <property type="match status" value="1"/>
</dbReference>
<keyword evidence="2" id="KW-1185">Reference proteome</keyword>
<dbReference type="Proteomes" id="UP000054248">
    <property type="component" value="Unassembled WGS sequence"/>
</dbReference>
<gene>
    <name evidence="1" type="ORF">M407DRAFT_26429</name>
</gene>
<reference evidence="2" key="2">
    <citation type="submission" date="2015-01" db="EMBL/GenBank/DDBJ databases">
        <title>Evolutionary Origins and Diversification of the Mycorrhizal Mutualists.</title>
        <authorList>
            <consortium name="DOE Joint Genome Institute"/>
            <consortium name="Mycorrhizal Genomics Consortium"/>
            <person name="Kohler A."/>
            <person name="Kuo A."/>
            <person name="Nagy L.G."/>
            <person name="Floudas D."/>
            <person name="Copeland A."/>
            <person name="Barry K.W."/>
            <person name="Cichocki N."/>
            <person name="Veneault-Fourrey C."/>
            <person name="LaButti K."/>
            <person name="Lindquist E.A."/>
            <person name="Lipzen A."/>
            <person name="Lundell T."/>
            <person name="Morin E."/>
            <person name="Murat C."/>
            <person name="Riley R."/>
            <person name="Ohm R."/>
            <person name="Sun H."/>
            <person name="Tunlid A."/>
            <person name="Henrissat B."/>
            <person name="Grigoriev I.V."/>
            <person name="Hibbett D.S."/>
            <person name="Martin F."/>
        </authorList>
    </citation>
    <scope>NUCLEOTIDE SEQUENCE [LARGE SCALE GENOMIC DNA]</scope>
    <source>
        <strain evidence="2">MUT 4182</strain>
    </source>
</reference>
<evidence type="ECO:0000313" key="1">
    <source>
        <dbReference type="EMBL" id="KIO24155.1"/>
    </source>
</evidence>
<proteinExistence type="predicted"/>
<accession>A0A0C3Q500</accession>
<dbReference type="Gene3D" id="1.20.1280.50">
    <property type="match status" value="1"/>
</dbReference>
<dbReference type="AlphaFoldDB" id="A0A0C3Q500"/>
<dbReference type="OrthoDB" id="3365698at2759"/>
<sequence length="541" mass="60921">MELDTNRSDVAPYQVTATWRTNFIPSISRLPTELLAEIFQLSLSEVDLKSRSASFNSRSNVKRLYTMRAVTKRWHGVIEGTPSFWTTLVSALPLHVNEASILRSSNLPLFVIFYHSEPLNPVYHHSDATNKFLKLIQHTRSRWLAIVLGFFDPTDMSQYLEAPLPLLQSIIVRSTRFFSFEPDSEPLELRGGDRTNLRFVYLSGVSILWSVGRYAQLKCLTLKNVAPDGLTGGELLDTIRASPGLQVLKLKGIRTGVPPPSPITTLHHLRYIKLHSCATDLVECILRQIQAPSCTRLCLSIDDEQDFDVQLFLNETLKPFHQVLCSTHQRFGESEVLLDSDGFEWYTPSYYEMEGFSIFIDSILDSFCIAWVDSILQDEPGLRICFGNEGTPSAAVLRSVAPMRSVTKVFIRERPREADISEALQFISKALPTSTSLPSLPHLKELLLPCGGWNTRELLEMVQSRFCALSWENMERTPLTITVQRGGFYWGGTPGPILDLATIVETRKTSGVQCVRLAGWKDPVGILAVVWSEEGSEPVWV</sequence>
<reference evidence="1 2" key="1">
    <citation type="submission" date="2014-04" db="EMBL/GenBank/DDBJ databases">
        <authorList>
            <consortium name="DOE Joint Genome Institute"/>
            <person name="Kuo A."/>
            <person name="Girlanda M."/>
            <person name="Perotto S."/>
            <person name="Kohler A."/>
            <person name="Nagy L.G."/>
            <person name="Floudas D."/>
            <person name="Copeland A."/>
            <person name="Barry K.W."/>
            <person name="Cichocki N."/>
            <person name="Veneault-Fourrey C."/>
            <person name="LaButti K."/>
            <person name="Lindquist E.A."/>
            <person name="Lipzen A."/>
            <person name="Lundell T."/>
            <person name="Morin E."/>
            <person name="Murat C."/>
            <person name="Sun H."/>
            <person name="Tunlid A."/>
            <person name="Henrissat B."/>
            <person name="Grigoriev I.V."/>
            <person name="Hibbett D.S."/>
            <person name="Martin F."/>
            <person name="Nordberg H.P."/>
            <person name="Cantor M.N."/>
            <person name="Hua S.X."/>
        </authorList>
    </citation>
    <scope>NUCLEOTIDE SEQUENCE [LARGE SCALE GENOMIC DNA]</scope>
    <source>
        <strain evidence="1 2">MUT 4182</strain>
    </source>
</reference>
<dbReference type="EMBL" id="KN823067">
    <property type="protein sequence ID" value="KIO24155.1"/>
    <property type="molecule type" value="Genomic_DNA"/>
</dbReference>
<dbReference type="STRING" id="1051891.A0A0C3Q500"/>
<name>A0A0C3Q500_9AGAM</name>